<comment type="caution">
    <text evidence="2">The sequence shown here is derived from an EMBL/GenBank/DDBJ whole genome shotgun (WGS) entry which is preliminary data.</text>
</comment>
<dbReference type="InterPro" id="IPR007047">
    <property type="entry name" value="Flp_Fap"/>
</dbReference>
<gene>
    <name evidence="2" type="ORF">ACFPCS_07075</name>
</gene>
<keyword evidence="1" id="KW-0472">Membrane</keyword>
<keyword evidence="1" id="KW-0812">Transmembrane</keyword>
<dbReference type="EMBL" id="JBHSIW010000007">
    <property type="protein sequence ID" value="MFC4903327.1"/>
    <property type="molecule type" value="Genomic_DNA"/>
</dbReference>
<evidence type="ECO:0000313" key="3">
    <source>
        <dbReference type="Proteomes" id="UP001595797"/>
    </source>
</evidence>
<sequence>MLPILVTLQYVADAKNSIVDRLTREEKGATAVEYGLIVGLIAVGIIAAVITLGDSLAEMFGNVNTELGKAG</sequence>
<dbReference type="Pfam" id="PF04964">
    <property type="entry name" value="Flp_Fap"/>
    <property type="match status" value="1"/>
</dbReference>
<protein>
    <submittedName>
        <fullName evidence="2">Flp family type IVb pilin</fullName>
    </submittedName>
</protein>
<feature type="transmembrane region" description="Helical" evidence="1">
    <location>
        <begin position="31"/>
        <end position="52"/>
    </location>
</feature>
<keyword evidence="3" id="KW-1185">Reference proteome</keyword>
<evidence type="ECO:0000313" key="2">
    <source>
        <dbReference type="EMBL" id="MFC4903327.1"/>
    </source>
</evidence>
<organism evidence="2 3">
    <name type="scientific">Kocuria oceani</name>
    <dbReference type="NCBI Taxonomy" id="988827"/>
    <lineage>
        <taxon>Bacteria</taxon>
        <taxon>Bacillati</taxon>
        <taxon>Actinomycetota</taxon>
        <taxon>Actinomycetes</taxon>
        <taxon>Micrococcales</taxon>
        <taxon>Micrococcaceae</taxon>
        <taxon>Kocuria</taxon>
    </lineage>
</organism>
<dbReference type="Proteomes" id="UP001595797">
    <property type="component" value="Unassembled WGS sequence"/>
</dbReference>
<accession>A0ABV9TH95</accession>
<keyword evidence="1" id="KW-1133">Transmembrane helix</keyword>
<evidence type="ECO:0000256" key="1">
    <source>
        <dbReference type="SAM" id="Phobius"/>
    </source>
</evidence>
<name>A0ABV9TH95_9MICC</name>
<reference evidence="3" key="1">
    <citation type="journal article" date="2019" name="Int. J. Syst. Evol. Microbiol.">
        <title>The Global Catalogue of Microorganisms (GCM) 10K type strain sequencing project: providing services to taxonomists for standard genome sequencing and annotation.</title>
        <authorList>
            <consortium name="The Broad Institute Genomics Platform"/>
            <consortium name="The Broad Institute Genome Sequencing Center for Infectious Disease"/>
            <person name="Wu L."/>
            <person name="Ma J."/>
        </authorList>
    </citation>
    <scope>NUCLEOTIDE SEQUENCE [LARGE SCALE GENOMIC DNA]</scope>
    <source>
        <strain evidence="3">CGMCC 4.6946</strain>
    </source>
</reference>
<dbReference type="RefSeq" id="WP_277550656.1">
    <property type="nucleotide sequence ID" value="NZ_JARAMH010000004.1"/>
</dbReference>
<proteinExistence type="predicted"/>